<organism evidence="1 2">
    <name type="scientific">Flavobacterium supellecticarium</name>
    <dbReference type="NCBI Taxonomy" id="2565924"/>
    <lineage>
        <taxon>Bacteria</taxon>
        <taxon>Pseudomonadati</taxon>
        <taxon>Bacteroidota</taxon>
        <taxon>Flavobacteriia</taxon>
        <taxon>Flavobacteriales</taxon>
        <taxon>Flavobacteriaceae</taxon>
        <taxon>Flavobacterium</taxon>
    </lineage>
</organism>
<comment type="caution">
    <text evidence="1">The sequence shown here is derived from an EMBL/GenBank/DDBJ whole genome shotgun (WGS) entry which is preliminary data.</text>
</comment>
<dbReference type="EMBL" id="SSNZ01000013">
    <property type="protein sequence ID" value="THF47309.1"/>
    <property type="molecule type" value="Genomic_DNA"/>
</dbReference>
<dbReference type="OrthoDB" id="9762853at2"/>
<evidence type="ECO:0000313" key="1">
    <source>
        <dbReference type="EMBL" id="THF47309.1"/>
    </source>
</evidence>
<sequence length="1056" mass="120118">MKKIDTFSHYRDGKSQMQRFLTELDPSNLELHDFDLFDWLLFANNFATHVNYFDKNDATTPNGTWEGFFLGADDYSIPRRESVAYKSLKKEVTELVAQFEKDGSLTPHMTLFICFIKLMDFSKKAFNNLTKRHLDFYYNEILQIEKQDAKADKVYVIFELAKKAIQERVPEGTLLDAKKDATGKKRVFKTEKELIASQAKVVELKSFLNDKTKKELKIARAVNTLDGIAEKLPETSNYWWPFGYNSNESKPDKSDFKELENAKLGFSIASSLLNLKEGERTVTVTISFRDNGTSKLAALRLDEIENNIKLFYSGEKEWVSGSAIRCTVNDAKSLVLTFTLTKNFPAVVGYNKEVLGGTFLTDFAIARFMIEGNRYYDLYEALAEKEIENVVIAVDVKGVKSILVENDSSALNPEKDYFPFTGQPVTGSNFYIKYPEMFAKKWDKASITINWKNTPESIRDLYQGYTIKPNVVVSKNSFSAAKTKSSVVVQDDHFKANAFLLEKEGWTIKGTDIQLYQKTETGYQTNFTIQNSGSVAGTSESIRLTLKQSALQDVYPKLYTLALTSGETNVLIPNEPYIPVTENVELNYSASESAYTGRSTLVKNVKALNILDTVATNRSILTKNVKSLNLDSVAVKPNILVNSVKSAKNKEVTLFYEDAFGQFEKEMAAPSIVPVHEVGGELFICLDARPSETVSLLIQALEGSENTLADTFEENENIQWDILSKNTWRSLRNDILTNETKRFLESGIVKFKIPKDIDINTTLFEKKGIWIRAKTKRSYDAVCKIQGIYTQAVRATFQNQDNDLTHLDHGLEAGTIAKLLTRVPQIKSVSQPYNSFDGKYKESDAAFYRRVSERLRHKNRAITQWDYEQLVLQEFPDVFMVKCLNHTSEKSFMAPGHVTLVVIPNTKNKNAFDSYQPRVSRASLNKIQNYVNGLNSMHVQTHVINPNYQEATVKIEARFHNEFDEAFYSKQLDEDIKKFISPWAFGDSDVVSFNMKLNVNHLINYLEQLYYVDYIDSIQVTVNGEIQTKYLIEVDPKSILVSAKQHEVAIAKQVCI</sequence>
<keyword evidence="2" id="KW-1185">Reference proteome</keyword>
<dbReference type="Proteomes" id="UP000307507">
    <property type="component" value="Unassembled WGS sequence"/>
</dbReference>
<dbReference type="RefSeq" id="WP_136404495.1">
    <property type="nucleotide sequence ID" value="NZ_SSNZ01000013.1"/>
</dbReference>
<reference evidence="1 2" key="1">
    <citation type="submission" date="2019-04" db="EMBL/GenBank/DDBJ databases">
        <title>Flavobacterium sp. nov. isolated from construction timber.</title>
        <authorList>
            <person name="Lin S.-Y."/>
            <person name="Chang C.-T."/>
            <person name="Young C.-C."/>
        </authorList>
    </citation>
    <scope>NUCLEOTIDE SEQUENCE [LARGE SCALE GENOMIC DNA]</scope>
    <source>
        <strain evidence="1 2">CC-CTC003</strain>
    </source>
</reference>
<name>A0A4S3ZPA4_9FLAO</name>
<proteinExistence type="predicted"/>
<dbReference type="AlphaFoldDB" id="A0A4S3ZPA4"/>
<accession>A0A4S3ZPA4</accession>
<evidence type="ECO:0000313" key="2">
    <source>
        <dbReference type="Proteomes" id="UP000307507"/>
    </source>
</evidence>
<protein>
    <submittedName>
        <fullName evidence="1">Phage baseplate protein</fullName>
    </submittedName>
</protein>
<gene>
    <name evidence="1" type="ORF">E6C50_17235</name>
</gene>